<keyword evidence="7" id="KW-1133">Transmembrane helix</keyword>
<keyword evidence="4 7" id="KW-0472">Membrane</keyword>
<dbReference type="GO" id="GO:0004366">
    <property type="term" value="F:glycerol-3-phosphate O-acyltransferase activity"/>
    <property type="evidence" value="ECO:0007669"/>
    <property type="project" value="TreeGrafter"/>
</dbReference>
<evidence type="ECO:0000256" key="2">
    <source>
        <dbReference type="ARBA" id="ARBA00007937"/>
    </source>
</evidence>
<keyword evidence="10" id="KW-1185">Reference proteome</keyword>
<proteinExistence type="inferred from homology"/>
<dbReference type="GO" id="GO:0012505">
    <property type="term" value="C:endomembrane system"/>
    <property type="evidence" value="ECO:0007669"/>
    <property type="project" value="UniProtKB-SubCell"/>
</dbReference>
<dbReference type="GO" id="GO:0008611">
    <property type="term" value="P:ether lipid biosynthetic process"/>
    <property type="evidence" value="ECO:0007669"/>
    <property type="project" value="TreeGrafter"/>
</dbReference>
<organism evidence="9 10">
    <name type="scientific">Leptidea sinapis</name>
    <dbReference type="NCBI Taxonomy" id="189913"/>
    <lineage>
        <taxon>Eukaryota</taxon>
        <taxon>Metazoa</taxon>
        <taxon>Ecdysozoa</taxon>
        <taxon>Arthropoda</taxon>
        <taxon>Hexapoda</taxon>
        <taxon>Insecta</taxon>
        <taxon>Pterygota</taxon>
        <taxon>Neoptera</taxon>
        <taxon>Endopterygota</taxon>
        <taxon>Lepidoptera</taxon>
        <taxon>Glossata</taxon>
        <taxon>Ditrysia</taxon>
        <taxon>Papilionoidea</taxon>
        <taxon>Pieridae</taxon>
        <taxon>Dismorphiinae</taxon>
        <taxon>Leptidea</taxon>
    </lineage>
</organism>
<dbReference type="InterPro" id="IPR045520">
    <property type="entry name" value="GPAT/DHAPAT_C"/>
</dbReference>
<evidence type="ECO:0000259" key="8">
    <source>
        <dbReference type="SMART" id="SM00563"/>
    </source>
</evidence>
<evidence type="ECO:0000256" key="4">
    <source>
        <dbReference type="ARBA" id="ARBA00023136"/>
    </source>
</evidence>
<comment type="similarity">
    <text evidence="2 6">Belongs to the GPAT/DAPAT family.</text>
</comment>
<keyword evidence="3 6" id="KW-0808">Transferase</keyword>
<dbReference type="InterPro" id="IPR002123">
    <property type="entry name" value="Plipid/glycerol_acylTrfase"/>
</dbReference>
<dbReference type="Pfam" id="PF01553">
    <property type="entry name" value="Acyltransferase"/>
    <property type="match status" value="1"/>
</dbReference>
<feature type="transmembrane region" description="Helical" evidence="7">
    <location>
        <begin position="92"/>
        <end position="113"/>
    </location>
</feature>
<evidence type="ECO:0000313" key="9">
    <source>
        <dbReference type="EMBL" id="VVC94819.1"/>
    </source>
</evidence>
<dbReference type="PIRSF" id="PIRSF000437">
    <property type="entry name" value="GPAT_DHAPAT"/>
    <property type="match status" value="1"/>
</dbReference>
<evidence type="ECO:0000256" key="3">
    <source>
        <dbReference type="ARBA" id="ARBA00022679"/>
    </source>
</evidence>
<evidence type="ECO:0000256" key="7">
    <source>
        <dbReference type="SAM" id="Phobius"/>
    </source>
</evidence>
<feature type="domain" description="Phospholipid/glycerol acyltransferase" evidence="8">
    <location>
        <begin position="130"/>
        <end position="259"/>
    </location>
</feature>
<dbReference type="Pfam" id="PF19277">
    <property type="entry name" value="GPAT_C"/>
    <property type="match status" value="1"/>
</dbReference>
<comment type="subcellular location">
    <subcellularLocation>
        <location evidence="1">Endomembrane system</location>
        <topology evidence="1">Peripheral membrane protein</topology>
    </subcellularLocation>
</comment>
<keyword evidence="7" id="KW-0812">Transmembrane</keyword>
<dbReference type="AlphaFoldDB" id="A0A5E4QC36"/>
<dbReference type="GO" id="GO:0016287">
    <property type="term" value="F:glycerone-phosphate O-acyltransferase activity"/>
    <property type="evidence" value="ECO:0007669"/>
    <property type="project" value="TreeGrafter"/>
</dbReference>
<dbReference type="EMBL" id="FZQP02002126">
    <property type="protein sequence ID" value="VVC94819.1"/>
    <property type="molecule type" value="Genomic_DNA"/>
</dbReference>
<dbReference type="PANTHER" id="PTHR12563:SF17">
    <property type="entry name" value="DIHYDROXYACETONE PHOSPHATE ACYLTRANSFERASE"/>
    <property type="match status" value="1"/>
</dbReference>
<dbReference type="SMART" id="SM00563">
    <property type="entry name" value="PlsC"/>
    <property type="match status" value="1"/>
</dbReference>
<dbReference type="GO" id="GO:0008654">
    <property type="term" value="P:phospholipid biosynthetic process"/>
    <property type="evidence" value="ECO:0007669"/>
    <property type="project" value="TreeGrafter"/>
</dbReference>
<protein>
    <recommendedName>
        <fullName evidence="8">Phospholipid/glycerol acyltransferase domain-containing protein</fullName>
    </recommendedName>
</protein>
<dbReference type="GO" id="GO:0006631">
    <property type="term" value="P:fatty acid metabolic process"/>
    <property type="evidence" value="ECO:0007669"/>
    <property type="project" value="TreeGrafter"/>
</dbReference>
<dbReference type="SUPFAM" id="SSF69593">
    <property type="entry name" value="Glycerol-3-phosphate (1)-acyltransferase"/>
    <property type="match status" value="1"/>
</dbReference>
<dbReference type="InterPro" id="IPR022284">
    <property type="entry name" value="GPAT/DHAPAT"/>
</dbReference>
<dbReference type="Proteomes" id="UP000324832">
    <property type="component" value="Unassembled WGS sequence"/>
</dbReference>
<dbReference type="GO" id="GO:0031966">
    <property type="term" value="C:mitochondrial membrane"/>
    <property type="evidence" value="ECO:0007669"/>
    <property type="project" value="TreeGrafter"/>
</dbReference>
<evidence type="ECO:0000256" key="6">
    <source>
        <dbReference type="PIRNR" id="PIRNR000437"/>
    </source>
</evidence>
<reference evidence="9 10" key="1">
    <citation type="submission" date="2017-07" db="EMBL/GenBank/DDBJ databases">
        <authorList>
            <person name="Talla V."/>
            <person name="Backstrom N."/>
        </authorList>
    </citation>
    <scope>NUCLEOTIDE SEQUENCE [LARGE SCALE GENOMIC DNA]</scope>
</reference>
<dbReference type="InterPro" id="IPR041728">
    <property type="entry name" value="GPAT/DHAPAT_LPLAT"/>
</dbReference>
<evidence type="ECO:0000313" key="10">
    <source>
        <dbReference type="Proteomes" id="UP000324832"/>
    </source>
</evidence>
<evidence type="ECO:0000256" key="1">
    <source>
        <dbReference type="ARBA" id="ARBA00004184"/>
    </source>
</evidence>
<keyword evidence="5 6" id="KW-0012">Acyltransferase</keyword>
<dbReference type="GO" id="GO:0005778">
    <property type="term" value="C:peroxisomal membrane"/>
    <property type="evidence" value="ECO:0007669"/>
    <property type="project" value="TreeGrafter"/>
</dbReference>
<accession>A0A5E4QC36</accession>
<evidence type="ECO:0000256" key="5">
    <source>
        <dbReference type="ARBA" id="ARBA00023315"/>
    </source>
</evidence>
<name>A0A5E4QC36_9NEOP</name>
<dbReference type="GO" id="GO:0019432">
    <property type="term" value="P:triglyceride biosynthetic process"/>
    <property type="evidence" value="ECO:0007669"/>
    <property type="project" value="TreeGrafter"/>
</dbReference>
<gene>
    <name evidence="9" type="ORF">LSINAPIS_LOCUS6680</name>
</gene>
<dbReference type="CDD" id="cd07993">
    <property type="entry name" value="LPLAT_DHAPAT-like"/>
    <property type="match status" value="1"/>
</dbReference>
<sequence length="604" mass="68459">MKREETFKDILKPRNTHFGIVKFMTRSWSPRKCISNGLNYSSEEIKNAVSKSVFLDSIIEAESAKSGVCKEQLKKEIATYLDEIALDKKMHVVRWMGVFFLKMAFMMKIGIFVNEASVLKLRETLGENPVLFLPTHRSYADFCLMTYLCYHYDIELPAVAAGMDFYSMAVVGQSMRETGAFYIRRSLAGAHLYASTLRQYIHELVSKYTLPVEFFVEGTRSRSNKSLPPKYGILTMTLTPYFTREVDDITIVPVNISYDRLMEQGLFAYEHLGVPKPKETTGGLLKALRSLNDHFGNVYISVGEPLSLKKFIGRPEFSTELSKPSAFQQLTDAQLKSVQNVAHQAVLMQQENTVVTISNLLSIVLMGSLYKNKLLDFEEVLVEMGWVIKVLRTLGASVFENDVRSSVERVLVVHRSMVTLDKDKKLRLVSSALREVDSGVQMNMKGHILKAQTMVSAVPIVQLQLYVNPVLHYLVPPAILYLIVRRGSIEKGELQSTYKDIRRMLSNEFYHLQENEDRTFNKALEYCTQNQVVVASGTTFSDGTDQRLQDLLQWARAVKRVQELVEERGLHPYCLSLEAAGNCLQGLVMAGAAARRKICGRTDN</sequence>
<dbReference type="PANTHER" id="PTHR12563">
    <property type="entry name" value="GLYCEROL-3-PHOSPHATE ACYLTRANSFERASE"/>
    <property type="match status" value="1"/>
</dbReference>